<accession>A0A1F7F8P1</accession>
<dbReference type="EMBL" id="MFYX01000098">
    <property type="protein sequence ID" value="OGK03034.1"/>
    <property type="molecule type" value="Genomic_DNA"/>
</dbReference>
<dbReference type="PANTHER" id="PTHR43393">
    <property type="entry name" value="CYTOKININ RIBOSIDE 5'-MONOPHOSPHATE PHOSPHORIBOHYDROLASE"/>
    <property type="match status" value="1"/>
</dbReference>
<dbReference type="Gene3D" id="3.40.50.450">
    <property type="match status" value="1"/>
</dbReference>
<proteinExistence type="predicted"/>
<organism evidence="1 2">
    <name type="scientific">Candidatus Raymondbacteria bacterium RIFOXYD12_FULL_49_13</name>
    <dbReference type="NCBI Taxonomy" id="1817890"/>
    <lineage>
        <taxon>Bacteria</taxon>
        <taxon>Raymondiibacteriota</taxon>
    </lineage>
</organism>
<evidence type="ECO:0000313" key="2">
    <source>
        <dbReference type="Proteomes" id="UP000179243"/>
    </source>
</evidence>
<dbReference type="PANTHER" id="PTHR43393:SF3">
    <property type="entry name" value="LYSINE DECARBOXYLASE-LIKE PROTEIN"/>
    <property type="match status" value="1"/>
</dbReference>
<evidence type="ECO:0000313" key="1">
    <source>
        <dbReference type="EMBL" id="OGK03034.1"/>
    </source>
</evidence>
<sequence length="257" mass="29293">MKKIKPPVKAYDNQEFLHGHAGRMLRILSEFMEPAERFKDHFVNNTIVFFGSARSLPRAQYSKKKLLPGEKREKGMVIAEANEKCVLLAKKIAQWSNRIEDPAKRFAICTGGGPGMMGAANRGATLGKGKSIGLNISLPFEQHPNPNVTPGLSFEFHYFFIRKFWFLYFAKALIAFPGGFGTFDEIFELLTLIQTRKLNKRVPIVLFGKTFWEEIFNFKALVHYGVISKEDLDLFLVTDSVDEAFAYVTTRISKHYL</sequence>
<evidence type="ECO:0008006" key="3">
    <source>
        <dbReference type="Google" id="ProtNLM"/>
    </source>
</evidence>
<protein>
    <recommendedName>
        <fullName evidence="3">Cytokinin riboside 5'-monophosphate phosphoribohydrolase</fullName>
    </recommendedName>
</protein>
<dbReference type="InterPro" id="IPR052341">
    <property type="entry name" value="LOG_family_nucleotidases"/>
</dbReference>
<dbReference type="InterPro" id="IPR031100">
    <property type="entry name" value="LOG_fam"/>
</dbReference>
<reference evidence="1 2" key="1">
    <citation type="journal article" date="2016" name="Nat. Commun.">
        <title>Thousands of microbial genomes shed light on interconnected biogeochemical processes in an aquifer system.</title>
        <authorList>
            <person name="Anantharaman K."/>
            <person name="Brown C.T."/>
            <person name="Hug L.A."/>
            <person name="Sharon I."/>
            <person name="Castelle C.J."/>
            <person name="Probst A.J."/>
            <person name="Thomas B.C."/>
            <person name="Singh A."/>
            <person name="Wilkins M.J."/>
            <person name="Karaoz U."/>
            <person name="Brodie E.L."/>
            <person name="Williams K.H."/>
            <person name="Hubbard S.S."/>
            <person name="Banfield J.F."/>
        </authorList>
    </citation>
    <scope>NUCLEOTIDE SEQUENCE [LARGE SCALE GENOMIC DNA]</scope>
</reference>
<gene>
    <name evidence="1" type="ORF">A2519_21315</name>
</gene>
<dbReference type="SUPFAM" id="SSF102405">
    <property type="entry name" value="MCP/YpsA-like"/>
    <property type="match status" value="1"/>
</dbReference>
<comment type="caution">
    <text evidence="1">The sequence shown here is derived from an EMBL/GenBank/DDBJ whole genome shotgun (WGS) entry which is preliminary data.</text>
</comment>
<dbReference type="AlphaFoldDB" id="A0A1F7F8P1"/>
<dbReference type="GO" id="GO:0005829">
    <property type="term" value="C:cytosol"/>
    <property type="evidence" value="ECO:0007669"/>
    <property type="project" value="TreeGrafter"/>
</dbReference>
<dbReference type="Proteomes" id="UP000179243">
    <property type="component" value="Unassembled WGS sequence"/>
</dbReference>
<dbReference type="Pfam" id="PF03641">
    <property type="entry name" value="Lysine_decarbox"/>
    <property type="match status" value="1"/>
</dbReference>
<name>A0A1F7F8P1_UNCRA</name>